<evidence type="ECO:0000313" key="3">
    <source>
        <dbReference type="EMBL" id="KAK9500330.1"/>
    </source>
</evidence>
<comment type="caution">
    <text evidence="3">The sequence shown here is derived from an EMBL/GenBank/DDBJ whole genome shotgun (WGS) entry which is preliminary data.</text>
</comment>
<dbReference type="AlphaFoldDB" id="A0AAW1CQM9"/>
<evidence type="ECO:0000259" key="2">
    <source>
        <dbReference type="PROSITE" id="PS50897"/>
    </source>
</evidence>
<evidence type="ECO:0000256" key="1">
    <source>
        <dbReference type="SAM" id="MobiDB-lite"/>
    </source>
</evidence>
<dbReference type="PANTHER" id="PTHR19863:SF11">
    <property type="entry name" value="WD REPEAT-CONTAINING PROTEIN 47-LIKE PROTEIN"/>
    <property type="match status" value="1"/>
</dbReference>
<organism evidence="3 4">
    <name type="scientific">Rhynocoris fuscipes</name>
    <dbReference type="NCBI Taxonomy" id="488301"/>
    <lineage>
        <taxon>Eukaryota</taxon>
        <taxon>Metazoa</taxon>
        <taxon>Ecdysozoa</taxon>
        <taxon>Arthropoda</taxon>
        <taxon>Hexapoda</taxon>
        <taxon>Insecta</taxon>
        <taxon>Pterygota</taxon>
        <taxon>Neoptera</taxon>
        <taxon>Paraneoptera</taxon>
        <taxon>Hemiptera</taxon>
        <taxon>Heteroptera</taxon>
        <taxon>Panheteroptera</taxon>
        <taxon>Cimicomorpha</taxon>
        <taxon>Reduviidae</taxon>
        <taxon>Harpactorinae</taxon>
        <taxon>Harpactorini</taxon>
        <taxon>Rhynocoris</taxon>
    </lineage>
</organism>
<feature type="compositionally biased region" description="Polar residues" evidence="1">
    <location>
        <begin position="233"/>
        <end position="242"/>
    </location>
</feature>
<reference evidence="3 4" key="1">
    <citation type="submission" date="2022-12" db="EMBL/GenBank/DDBJ databases">
        <title>Chromosome-level genome assembly of true bugs.</title>
        <authorList>
            <person name="Ma L."/>
            <person name="Li H."/>
        </authorList>
    </citation>
    <scope>NUCLEOTIDE SEQUENCE [LARGE SCALE GENOMIC DNA]</scope>
    <source>
        <strain evidence="3">Lab_2022b</strain>
    </source>
</reference>
<evidence type="ECO:0000313" key="4">
    <source>
        <dbReference type="Proteomes" id="UP001461498"/>
    </source>
</evidence>
<dbReference type="PANTHER" id="PTHR19863">
    <property type="entry name" value="NEMITIN (NEURONAL ENRICHED MAP INTERACTING PROTEIN) HOMOLOG"/>
    <property type="match status" value="1"/>
</dbReference>
<feature type="compositionally biased region" description="Polar residues" evidence="1">
    <location>
        <begin position="181"/>
        <end position="192"/>
    </location>
</feature>
<dbReference type="PROSITE" id="PS50897">
    <property type="entry name" value="CTLH"/>
    <property type="match status" value="1"/>
</dbReference>
<protein>
    <recommendedName>
        <fullName evidence="2">CTLH domain-containing protein</fullName>
    </recommendedName>
</protein>
<gene>
    <name evidence="3" type="ORF">O3M35_001612</name>
</gene>
<proteinExistence type="predicted"/>
<accession>A0AAW1CQM9</accession>
<feature type="compositionally biased region" description="Polar residues" evidence="1">
    <location>
        <begin position="213"/>
        <end position="224"/>
    </location>
</feature>
<dbReference type="EMBL" id="JAPXFL010000010">
    <property type="protein sequence ID" value="KAK9500330.1"/>
    <property type="molecule type" value="Genomic_DNA"/>
</dbReference>
<dbReference type="InterPro" id="IPR040067">
    <property type="entry name" value="WDR47"/>
</dbReference>
<dbReference type="Proteomes" id="UP001461498">
    <property type="component" value="Unassembled WGS sequence"/>
</dbReference>
<feature type="domain" description="CTLH" evidence="2">
    <location>
        <begin position="44"/>
        <end position="71"/>
    </location>
</feature>
<feature type="region of interest" description="Disordered" evidence="1">
    <location>
        <begin position="158"/>
        <end position="258"/>
    </location>
</feature>
<keyword evidence="4" id="KW-1185">Reference proteome</keyword>
<name>A0AAW1CQM9_9HEMI</name>
<dbReference type="InterPro" id="IPR006595">
    <property type="entry name" value="CTLH_C"/>
</dbReference>
<sequence>MPSARLTLREEDIVRLTLEFLHNRELHISQLSLERESGVINGNYSDDVFYLRQLILDGQWDDVLEFIQPLEALPAVYRRIFFSVPFEQKTLNVDVERLDRPSLDTSWTEHMLVTPIKPNTFPYSEMPFRRPRSAADIMTRSLLPALEGLPFGLQLQNHSQSAKNGKTMALSTGDILPGNPMKNTSTPISSALQQQQQQKNRERSSSPKRSVAPVSSNLPSTPSTPEHRGRDSPANSTPTTARSSRRDSLSEKGGSSSSTTVCADIICFKVI</sequence>